<evidence type="ECO:0000313" key="1">
    <source>
        <dbReference type="EMBL" id="GFT05041.1"/>
    </source>
</evidence>
<accession>A0A8X6TFG4</accession>
<dbReference type="Proteomes" id="UP000887013">
    <property type="component" value="Unassembled WGS sequence"/>
</dbReference>
<dbReference type="AlphaFoldDB" id="A0A8X6TFG4"/>
<feature type="non-terminal residue" evidence="1">
    <location>
        <position position="1"/>
    </location>
</feature>
<keyword evidence="2" id="KW-1185">Reference proteome</keyword>
<gene>
    <name evidence="1" type="ORF">NPIL_362951</name>
</gene>
<protein>
    <submittedName>
        <fullName evidence="1">Uncharacterized protein</fullName>
    </submittedName>
</protein>
<organism evidence="1 2">
    <name type="scientific">Nephila pilipes</name>
    <name type="common">Giant wood spider</name>
    <name type="synonym">Nephila maculata</name>
    <dbReference type="NCBI Taxonomy" id="299642"/>
    <lineage>
        <taxon>Eukaryota</taxon>
        <taxon>Metazoa</taxon>
        <taxon>Ecdysozoa</taxon>
        <taxon>Arthropoda</taxon>
        <taxon>Chelicerata</taxon>
        <taxon>Arachnida</taxon>
        <taxon>Araneae</taxon>
        <taxon>Araneomorphae</taxon>
        <taxon>Entelegynae</taxon>
        <taxon>Araneoidea</taxon>
        <taxon>Nephilidae</taxon>
        <taxon>Nephila</taxon>
    </lineage>
</organism>
<evidence type="ECO:0000313" key="2">
    <source>
        <dbReference type="Proteomes" id="UP000887013"/>
    </source>
</evidence>
<proteinExistence type="predicted"/>
<dbReference type="EMBL" id="BMAW01056282">
    <property type="protein sequence ID" value="GFT05041.1"/>
    <property type="molecule type" value="Genomic_DNA"/>
</dbReference>
<sequence>AWRSVWFTYAASVLLEVDVMVGLS</sequence>
<comment type="caution">
    <text evidence="1">The sequence shown here is derived from an EMBL/GenBank/DDBJ whole genome shotgun (WGS) entry which is preliminary data.</text>
</comment>
<name>A0A8X6TFG4_NEPPI</name>
<reference evidence="1" key="1">
    <citation type="submission" date="2020-08" db="EMBL/GenBank/DDBJ databases">
        <title>Multicomponent nature underlies the extraordinary mechanical properties of spider dragline silk.</title>
        <authorList>
            <person name="Kono N."/>
            <person name="Nakamura H."/>
            <person name="Mori M."/>
            <person name="Yoshida Y."/>
            <person name="Ohtoshi R."/>
            <person name="Malay A.D."/>
            <person name="Moran D.A.P."/>
            <person name="Tomita M."/>
            <person name="Numata K."/>
            <person name="Arakawa K."/>
        </authorList>
    </citation>
    <scope>NUCLEOTIDE SEQUENCE</scope>
</reference>